<evidence type="ECO:0000256" key="7">
    <source>
        <dbReference type="SAM" id="MobiDB-lite"/>
    </source>
</evidence>
<dbReference type="GO" id="GO:0006744">
    <property type="term" value="P:ubiquinone biosynthetic process"/>
    <property type="evidence" value="ECO:0007669"/>
    <property type="project" value="InterPro"/>
</dbReference>
<evidence type="ECO:0000256" key="5">
    <source>
        <dbReference type="ARBA" id="ARBA00023002"/>
    </source>
</evidence>
<dbReference type="InterPro" id="IPR010971">
    <property type="entry name" value="UbiH/COQ6"/>
</dbReference>
<reference evidence="9 10" key="1">
    <citation type="journal article" date="2020" name="Microb. Ecol.">
        <title>Ecogenomics of the Marine Benthic Filamentous Cyanobacterium Adonisia.</title>
        <authorList>
            <person name="Walter J.M."/>
            <person name="Coutinho F.H."/>
            <person name="Leomil L."/>
            <person name="Hargreaves P.I."/>
            <person name="Campeao M.E."/>
            <person name="Vieira V.V."/>
            <person name="Silva B.S."/>
            <person name="Fistarol G.O."/>
            <person name="Salomon P.S."/>
            <person name="Sawabe T."/>
            <person name="Mino S."/>
            <person name="Hosokawa M."/>
            <person name="Miyashita H."/>
            <person name="Maruyama F."/>
            <person name="van Verk M.C."/>
            <person name="Dutilh B.E."/>
            <person name="Thompson C.C."/>
            <person name="Thompson F.L."/>
        </authorList>
    </citation>
    <scope>NUCLEOTIDE SEQUENCE [LARGE SCALE GENOMIC DNA]</scope>
    <source>
        <strain evidence="9 10">CCMR0082</strain>
    </source>
</reference>
<proteinExistence type="inferred from homology"/>
<dbReference type="InterPro" id="IPR036188">
    <property type="entry name" value="FAD/NAD-bd_sf"/>
</dbReference>
<dbReference type="GO" id="GO:0016705">
    <property type="term" value="F:oxidoreductase activity, acting on paired donors, with incorporation or reduction of molecular oxygen"/>
    <property type="evidence" value="ECO:0007669"/>
    <property type="project" value="InterPro"/>
</dbReference>
<evidence type="ECO:0000313" key="9">
    <source>
        <dbReference type="EMBL" id="NEZ65059.1"/>
    </source>
</evidence>
<evidence type="ECO:0000256" key="6">
    <source>
        <dbReference type="ARBA" id="ARBA00023033"/>
    </source>
</evidence>
<dbReference type="PANTHER" id="PTHR43876:SF7">
    <property type="entry name" value="UBIQUINONE BIOSYNTHESIS MONOOXYGENASE COQ6, MITOCHONDRIAL"/>
    <property type="match status" value="1"/>
</dbReference>
<dbReference type="PROSITE" id="PS01304">
    <property type="entry name" value="UBIH"/>
    <property type="match status" value="1"/>
</dbReference>
<dbReference type="GO" id="GO:0004497">
    <property type="term" value="F:monooxygenase activity"/>
    <property type="evidence" value="ECO:0007669"/>
    <property type="project" value="UniProtKB-KW"/>
</dbReference>
<evidence type="ECO:0000256" key="3">
    <source>
        <dbReference type="ARBA" id="ARBA00022630"/>
    </source>
</evidence>
<feature type="domain" description="FAD-binding" evidence="8">
    <location>
        <begin position="7"/>
        <end position="339"/>
    </location>
</feature>
<dbReference type="AlphaFoldDB" id="A0A6M0S9E9"/>
<dbReference type="InterPro" id="IPR002938">
    <property type="entry name" value="FAD-bd"/>
</dbReference>
<dbReference type="NCBIfam" id="TIGR01988">
    <property type="entry name" value="Ubi-OHases"/>
    <property type="match status" value="1"/>
</dbReference>
<dbReference type="GO" id="GO:0071949">
    <property type="term" value="F:FAD binding"/>
    <property type="evidence" value="ECO:0007669"/>
    <property type="project" value="InterPro"/>
</dbReference>
<comment type="caution">
    <text evidence="9">The sequence shown here is derived from an EMBL/GenBank/DDBJ whole genome shotgun (WGS) entry which is preliminary data.</text>
</comment>
<keyword evidence="5" id="KW-0560">Oxidoreductase</keyword>
<evidence type="ECO:0000313" key="10">
    <source>
        <dbReference type="Proteomes" id="UP000473574"/>
    </source>
</evidence>
<comment type="cofactor">
    <cofactor evidence="1">
        <name>FAD</name>
        <dbReference type="ChEBI" id="CHEBI:57692"/>
    </cofactor>
</comment>
<protein>
    <submittedName>
        <fullName evidence="9">FAD-dependent hydroxylase</fullName>
    </submittedName>
</protein>
<accession>A0A6M0S9E9</accession>
<evidence type="ECO:0000256" key="2">
    <source>
        <dbReference type="ARBA" id="ARBA00005349"/>
    </source>
</evidence>
<dbReference type="NCBIfam" id="NF005612">
    <property type="entry name" value="PRK07364.1"/>
    <property type="match status" value="1"/>
</dbReference>
<dbReference type="FunFam" id="3.50.50.60:FF:000021">
    <property type="entry name" value="Ubiquinone biosynthesis monooxygenase COQ6"/>
    <property type="match status" value="1"/>
</dbReference>
<dbReference type="RefSeq" id="WP_163665842.1">
    <property type="nucleotide sequence ID" value="NZ_QZCE01000002.1"/>
</dbReference>
<evidence type="ECO:0000256" key="1">
    <source>
        <dbReference type="ARBA" id="ARBA00001974"/>
    </source>
</evidence>
<keyword evidence="4" id="KW-0274">FAD</keyword>
<dbReference type="InterPro" id="IPR018168">
    <property type="entry name" value="Ubi_Hdrlase_CS"/>
</dbReference>
<organism evidence="9 10">
    <name type="scientific">Adonisia turfae CCMR0082</name>
    <dbReference type="NCBI Taxonomy" id="2304604"/>
    <lineage>
        <taxon>Bacteria</taxon>
        <taxon>Bacillati</taxon>
        <taxon>Cyanobacteriota</taxon>
        <taxon>Adonisia</taxon>
        <taxon>Adonisia turfae</taxon>
    </lineage>
</organism>
<comment type="similarity">
    <text evidence="2">Belongs to the UbiH/COQ6 family.</text>
</comment>
<sequence>MSVSHYDLIIIGGGIPGLTLACGLRGAGLRIAVVEAQAAAHVSDHPRAYALSPLSAKIFNAIGIWEQIAPAITHFPQVVLSDTDYPHRVIFTPADIGESAVYYCAEHRVLQTVLQRHAATDAHITCYYGTRMQTVTYGAQWAEVSVTTGQGQQTLTASLVVAADGINSRVRQQAGIQTDGWNYWQSCVTAFVSPAQSHQNIAYERFWSSGPFAILPLPDNRCQIVWVAPHQEAEEIAALPPDQFMAAMQKRYGDHSGSLTLLSKPLVFPARLKHSRRYCQPRLVLLGDAAHHCHPVGGQGLNLGIRDAAMLTQVLLTAKQQQQDLGNIRVLRRYGHRRRIENWVMLLFTDILNRTFSNHWQPIMVLRRWMLRLMIGWSPLRRLMLRLMAGLWGTQVSNPLNTLMTKVVMTSQSSPKPGTRMKSPEPRGGNTV</sequence>
<keyword evidence="3" id="KW-0285">Flavoprotein</keyword>
<evidence type="ECO:0000256" key="4">
    <source>
        <dbReference type="ARBA" id="ARBA00022827"/>
    </source>
</evidence>
<dbReference type="PRINTS" id="PR00420">
    <property type="entry name" value="RNGMNOXGNASE"/>
</dbReference>
<dbReference type="Gene3D" id="3.50.50.60">
    <property type="entry name" value="FAD/NAD(P)-binding domain"/>
    <property type="match status" value="2"/>
</dbReference>
<dbReference type="SUPFAM" id="SSF51905">
    <property type="entry name" value="FAD/NAD(P)-binding domain"/>
    <property type="match status" value="1"/>
</dbReference>
<feature type="region of interest" description="Disordered" evidence="7">
    <location>
        <begin position="410"/>
        <end position="432"/>
    </location>
</feature>
<keyword evidence="6" id="KW-0503">Monooxygenase</keyword>
<dbReference type="Pfam" id="PF01494">
    <property type="entry name" value="FAD_binding_3"/>
    <property type="match status" value="1"/>
</dbReference>
<evidence type="ECO:0000259" key="8">
    <source>
        <dbReference type="Pfam" id="PF01494"/>
    </source>
</evidence>
<dbReference type="Proteomes" id="UP000473574">
    <property type="component" value="Unassembled WGS sequence"/>
</dbReference>
<dbReference type="InterPro" id="IPR051205">
    <property type="entry name" value="UbiH/COQ6_monooxygenase"/>
</dbReference>
<dbReference type="EMBL" id="QZCE01000002">
    <property type="protein sequence ID" value="NEZ65059.1"/>
    <property type="molecule type" value="Genomic_DNA"/>
</dbReference>
<name>A0A6M0S9E9_9CYAN</name>
<dbReference type="PANTHER" id="PTHR43876">
    <property type="entry name" value="UBIQUINONE BIOSYNTHESIS MONOOXYGENASE COQ6, MITOCHONDRIAL"/>
    <property type="match status" value="1"/>
</dbReference>
<dbReference type="GO" id="GO:0110142">
    <property type="term" value="C:ubiquinone biosynthesis complex"/>
    <property type="evidence" value="ECO:0007669"/>
    <property type="project" value="UniProtKB-ARBA"/>
</dbReference>
<gene>
    <name evidence="9" type="ORF">D0962_20155</name>
</gene>